<dbReference type="PANTHER" id="PTHR43595">
    <property type="entry name" value="37S RIBOSOMAL PROTEIN S26, MITOCHONDRIAL"/>
    <property type="match status" value="1"/>
</dbReference>
<dbReference type="SUPFAM" id="SSF54719">
    <property type="entry name" value="Fe,Mn superoxide dismutase (SOD), C-terminal domain"/>
    <property type="match status" value="1"/>
</dbReference>
<dbReference type="GO" id="GO:0046872">
    <property type="term" value="F:metal ion binding"/>
    <property type="evidence" value="ECO:0007669"/>
    <property type="project" value="InterPro"/>
</dbReference>
<sequence length="66" mass="7739">MMGQKFNKTKEAGKKLFPLLALSVHEHAWISAGYGIWGKEEYVKRFWSVVDWSFVSAAYLKFLKRK</sequence>
<dbReference type="Pfam" id="PF02777">
    <property type="entry name" value="Sod_Fe_C"/>
    <property type="match status" value="1"/>
</dbReference>
<keyword evidence="4" id="KW-1185">Reference proteome</keyword>
<gene>
    <name evidence="3" type="ORF">QCA50_001238</name>
</gene>
<reference evidence="3 4" key="1">
    <citation type="submission" date="2022-09" db="EMBL/GenBank/DDBJ databases">
        <authorList>
            <person name="Palmer J.M."/>
        </authorList>
    </citation>
    <scope>NUCLEOTIDE SEQUENCE [LARGE SCALE GENOMIC DNA]</scope>
    <source>
        <strain evidence="3 4">DSM 7382</strain>
    </source>
</reference>
<feature type="domain" description="Manganese/iron superoxide dismutase C-terminal" evidence="2">
    <location>
        <begin position="12"/>
        <end position="57"/>
    </location>
</feature>
<dbReference type="Gene3D" id="3.55.40.20">
    <property type="entry name" value="Iron/manganese superoxide dismutase, C-terminal domain"/>
    <property type="match status" value="1"/>
</dbReference>
<dbReference type="PANTHER" id="PTHR43595:SF2">
    <property type="entry name" value="SMALL RIBOSOMAL SUBUNIT PROTEIN MS42"/>
    <property type="match status" value="1"/>
</dbReference>
<dbReference type="GO" id="GO:0005737">
    <property type="term" value="C:cytoplasm"/>
    <property type="evidence" value="ECO:0007669"/>
    <property type="project" value="TreeGrafter"/>
</dbReference>
<organism evidence="3 4">
    <name type="scientific">Cerrena zonata</name>
    <dbReference type="NCBI Taxonomy" id="2478898"/>
    <lineage>
        <taxon>Eukaryota</taxon>
        <taxon>Fungi</taxon>
        <taxon>Dikarya</taxon>
        <taxon>Basidiomycota</taxon>
        <taxon>Agaricomycotina</taxon>
        <taxon>Agaricomycetes</taxon>
        <taxon>Polyporales</taxon>
        <taxon>Cerrenaceae</taxon>
        <taxon>Cerrena</taxon>
    </lineage>
</organism>
<comment type="caution">
    <text evidence="3">The sequence shown here is derived from an EMBL/GenBank/DDBJ whole genome shotgun (WGS) entry which is preliminary data.</text>
</comment>
<evidence type="ECO:0000313" key="4">
    <source>
        <dbReference type="Proteomes" id="UP001385951"/>
    </source>
</evidence>
<evidence type="ECO:0000313" key="3">
    <source>
        <dbReference type="EMBL" id="KAK7696580.1"/>
    </source>
</evidence>
<name>A0AAW0H0K2_9APHY</name>
<evidence type="ECO:0000259" key="2">
    <source>
        <dbReference type="Pfam" id="PF02777"/>
    </source>
</evidence>
<dbReference type="Proteomes" id="UP001385951">
    <property type="component" value="Unassembled WGS sequence"/>
</dbReference>
<dbReference type="EMBL" id="JASBNA010000001">
    <property type="protein sequence ID" value="KAK7696580.1"/>
    <property type="molecule type" value="Genomic_DNA"/>
</dbReference>
<dbReference type="GO" id="GO:0004784">
    <property type="term" value="F:superoxide dismutase activity"/>
    <property type="evidence" value="ECO:0007669"/>
    <property type="project" value="InterPro"/>
</dbReference>
<dbReference type="AlphaFoldDB" id="A0AAW0H0K2"/>
<dbReference type="InterPro" id="IPR036314">
    <property type="entry name" value="SOD_C_sf"/>
</dbReference>
<accession>A0AAW0H0K2</accession>
<comment type="function">
    <text evidence="1">Component of the mitochondrial ribosome (mitoribosome), a dedicated translation machinery responsible for the synthesis of mitochondrial genome-encoded proteins, including at least some of the essential transmembrane subunits of the mitochondrial respiratory chain. The mitoribosomes are attached to the mitochondrial inner membrane and translation products are cotranslationally integrated into the membrane.</text>
</comment>
<evidence type="ECO:0000256" key="1">
    <source>
        <dbReference type="ARBA" id="ARBA00037226"/>
    </source>
</evidence>
<protein>
    <recommendedName>
        <fullName evidence="2">Manganese/iron superoxide dismutase C-terminal domain-containing protein</fullName>
    </recommendedName>
</protein>
<proteinExistence type="predicted"/>
<dbReference type="InterPro" id="IPR019832">
    <property type="entry name" value="Mn/Fe_SOD_C"/>
</dbReference>